<reference evidence="1" key="1">
    <citation type="submission" date="2022-05" db="EMBL/GenBank/DDBJ databases">
        <title>Comparative Genomics of Spacecraft Associated Microbes.</title>
        <authorList>
            <person name="Tran M.T."/>
            <person name="Wright A."/>
            <person name="Seuylemezian A."/>
            <person name="Eisen J."/>
            <person name="Coil D."/>
        </authorList>
    </citation>
    <scope>NUCLEOTIDE SEQUENCE</scope>
    <source>
        <strain evidence="1">FAIRING 10M-2.2</strain>
    </source>
</reference>
<evidence type="ECO:0000313" key="1">
    <source>
        <dbReference type="EMBL" id="MCM3738516.1"/>
    </source>
</evidence>
<keyword evidence="2" id="KW-1185">Reference proteome</keyword>
<dbReference type="EMBL" id="JAMBOP010000049">
    <property type="protein sequence ID" value="MCM3738516.1"/>
    <property type="molecule type" value="Genomic_DNA"/>
</dbReference>
<organism evidence="1 2">
    <name type="scientific">Bacillus cytotoxicus</name>
    <dbReference type="NCBI Taxonomy" id="580165"/>
    <lineage>
        <taxon>Bacteria</taxon>
        <taxon>Bacillati</taxon>
        <taxon>Bacillota</taxon>
        <taxon>Bacilli</taxon>
        <taxon>Bacillales</taxon>
        <taxon>Bacillaceae</taxon>
        <taxon>Bacillus</taxon>
        <taxon>Bacillus cereus group</taxon>
    </lineage>
</organism>
<accession>A0ACC6ADC1</accession>
<evidence type="ECO:0000313" key="2">
    <source>
        <dbReference type="Proteomes" id="UP001202289"/>
    </source>
</evidence>
<protein>
    <submittedName>
        <fullName evidence="1">Uncharacterized protein</fullName>
    </submittedName>
</protein>
<gene>
    <name evidence="1" type="ORF">M3215_22750</name>
</gene>
<comment type="caution">
    <text evidence="1">The sequence shown here is derived from an EMBL/GenBank/DDBJ whole genome shotgun (WGS) entry which is preliminary data.</text>
</comment>
<dbReference type="Proteomes" id="UP001202289">
    <property type="component" value="Unassembled WGS sequence"/>
</dbReference>
<proteinExistence type="predicted"/>
<sequence length="175" mass="20532">MKILEAVNSLNEGKKMPELAKELGTSKDTLRKRLNDLGYKFNNSSKEFIFLGKKEEKDNIDNLIIEDIIKSKRIVKSEENQKKIIEKEENDMPNFTEKEILFLKKLAKEHSATELRLFIDLAHLPSNFEQKKSSISISQQIHDEFEEFSKKFDDKRISKNTLIELALTEFMNKHK</sequence>
<name>A0ACC6ADC1_9BACI</name>